<evidence type="ECO:0000313" key="2">
    <source>
        <dbReference type="EMBL" id="GMR55373.1"/>
    </source>
</evidence>
<comment type="caution">
    <text evidence="2">The sequence shown here is derived from an EMBL/GenBank/DDBJ whole genome shotgun (WGS) entry which is preliminary data.</text>
</comment>
<accession>A0AAN5D2L0</accession>
<dbReference type="Proteomes" id="UP001328107">
    <property type="component" value="Unassembled WGS sequence"/>
</dbReference>
<dbReference type="AlphaFoldDB" id="A0AAN5D2L0"/>
<dbReference type="Gene3D" id="3.10.20.90">
    <property type="entry name" value="Phosphatidylinositol 3-kinase Catalytic Subunit, Chain A, domain 1"/>
    <property type="match status" value="1"/>
</dbReference>
<dbReference type="SUPFAM" id="SSF54236">
    <property type="entry name" value="Ubiquitin-like"/>
    <property type="match status" value="1"/>
</dbReference>
<feature type="non-terminal residue" evidence="2">
    <location>
        <position position="1"/>
    </location>
</feature>
<dbReference type="Gene3D" id="3.30.710.10">
    <property type="entry name" value="Potassium Channel Kv1.1, Chain A"/>
    <property type="match status" value="1"/>
</dbReference>
<dbReference type="InterPro" id="IPR011333">
    <property type="entry name" value="SKP1/BTB/POZ_sf"/>
</dbReference>
<gene>
    <name evidence="2" type="ORF">PMAYCL1PPCAC_25568</name>
</gene>
<reference evidence="3" key="1">
    <citation type="submission" date="2022-10" db="EMBL/GenBank/DDBJ databases">
        <title>Genome assembly of Pristionchus species.</title>
        <authorList>
            <person name="Yoshida K."/>
            <person name="Sommer R.J."/>
        </authorList>
    </citation>
    <scope>NUCLEOTIDE SEQUENCE [LARGE SCALE GENOMIC DNA]</scope>
    <source>
        <strain evidence="3">RS5460</strain>
    </source>
</reference>
<dbReference type="InterPro" id="IPR000626">
    <property type="entry name" value="Ubiquitin-like_dom"/>
</dbReference>
<dbReference type="PANTHER" id="PTHR22744:SF14">
    <property type="entry name" value="BTB DOMAIN-CONTAINING PROTEIN-RELATED"/>
    <property type="match status" value="1"/>
</dbReference>
<feature type="domain" description="Ubiquitin-like" evidence="1">
    <location>
        <begin position="107"/>
        <end position="186"/>
    </location>
</feature>
<sequence>LPHILALGDRFQMQQVIVQCETHLISPTTFSMAEKLQMSDRYRLEKLKDHCLLSCSTALEIGTLESTPEYANFSADMKAAICDRVLKLVTMEAKGGVADNSGDGNAVYINLKVAGYNSDMDVVKFRLKYETSMGKLKRSYAERIGVPVTSIRFLFDGRRINNDDTAMSLEMEDDDVIEVYREQPGGAEDFHHDFLF</sequence>
<dbReference type="SMART" id="SM00213">
    <property type="entry name" value="UBQ"/>
    <property type="match status" value="1"/>
</dbReference>
<evidence type="ECO:0000259" key="1">
    <source>
        <dbReference type="PROSITE" id="PS50053"/>
    </source>
</evidence>
<dbReference type="PROSITE" id="PS50053">
    <property type="entry name" value="UBIQUITIN_2"/>
    <property type="match status" value="1"/>
</dbReference>
<keyword evidence="3" id="KW-1185">Reference proteome</keyword>
<dbReference type="Pfam" id="PF11976">
    <property type="entry name" value="Rad60-SLD"/>
    <property type="match status" value="1"/>
</dbReference>
<protein>
    <recommendedName>
        <fullName evidence="1">Ubiquitin-like domain-containing protein</fullName>
    </recommendedName>
</protein>
<name>A0AAN5D2L0_9BILA</name>
<dbReference type="EMBL" id="BTRK01000005">
    <property type="protein sequence ID" value="GMR55373.1"/>
    <property type="molecule type" value="Genomic_DNA"/>
</dbReference>
<evidence type="ECO:0000313" key="3">
    <source>
        <dbReference type="Proteomes" id="UP001328107"/>
    </source>
</evidence>
<proteinExistence type="predicted"/>
<dbReference type="InterPro" id="IPR029071">
    <property type="entry name" value="Ubiquitin-like_domsf"/>
</dbReference>
<dbReference type="InterPro" id="IPR022617">
    <property type="entry name" value="Rad60/SUMO-like_dom"/>
</dbReference>
<organism evidence="2 3">
    <name type="scientific">Pristionchus mayeri</name>
    <dbReference type="NCBI Taxonomy" id="1317129"/>
    <lineage>
        <taxon>Eukaryota</taxon>
        <taxon>Metazoa</taxon>
        <taxon>Ecdysozoa</taxon>
        <taxon>Nematoda</taxon>
        <taxon>Chromadorea</taxon>
        <taxon>Rhabditida</taxon>
        <taxon>Rhabditina</taxon>
        <taxon>Diplogasteromorpha</taxon>
        <taxon>Diplogasteroidea</taxon>
        <taxon>Neodiplogasteridae</taxon>
        <taxon>Pristionchus</taxon>
    </lineage>
</organism>
<dbReference type="PANTHER" id="PTHR22744">
    <property type="entry name" value="HELIX LOOP HELIX PROTEIN 21-RELATED"/>
    <property type="match status" value="1"/>
</dbReference>